<comment type="caution">
    <text evidence="2">The sequence shown here is derived from an EMBL/GenBank/DDBJ whole genome shotgun (WGS) entry which is preliminary data.</text>
</comment>
<keyword evidence="1" id="KW-0812">Transmembrane</keyword>
<reference evidence="2" key="2">
    <citation type="submission" date="2020-09" db="EMBL/GenBank/DDBJ databases">
        <authorList>
            <person name="Sun Q."/>
            <person name="Zhou Y."/>
        </authorList>
    </citation>
    <scope>NUCLEOTIDE SEQUENCE</scope>
    <source>
        <strain evidence="2">CGMCC 1.12777</strain>
    </source>
</reference>
<organism evidence="2 3">
    <name type="scientific">Pullulanibacillus pueri</name>
    <dbReference type="NCBI Taxonomy" id="1437324"/>
    <lineage>
        <taxon>Bacteria</taxon>
        <taxon>Bacillati</taxon>
        <taxon>Bacillota</taxon>
        <taxon>Bacilli</taxon>
        <taxon>Bacillales</taxon>
        <taxon>Sporolactobacillaceae</taxon>
        <taxon>Pullulanibacillus</taxon>
    </lineage>
</organism>
<evidence type="ECO:0000313" key="2">
    <source>
        <dbReference type="EMBL" id="GGH86969.1"/>
    </source>
</evidence>
<keyword evidence="1" id="KW-0472">Membrane</keyword>
<gene>
    <name evidence="2" type="ORF">GCM10007096_35900</name>
</gene>
<reference evidence="2" key="1">
    <citation type="journal article" date="2014" name="Int. J. Syst. Evol. Microbiol.">
        <title>Complete genome sequence of Corynebacterium casei LMG S-19264T (=DSM 44701T), isolated from a smear-ripened cheese.</title>
        <authorList>
            <consortium name="US DOE Joint Genome Institute (JGI-PGF)"/>
            <person name="Walter F."/>
            <person name="Albersmeier A."/>
            <person name="Kalinowski J."/>
            <person name="Ruckert C."/>
        </authorList>
    </citation>
    <scope>NUCLEOTIDE SEQUENCE</scope>
    <source>
        <strain evidence="2">CGMCC 1.12777</strain>
    </source>
</reference>
<dbReference type="AlphaFoldDB" id="A0A8J3EPL4"/>
<keyword evidence="1" id="KW-1133">Transmembrane helix</keyword>
<name>A0A8J3EPL4_9BACL</name>
<feature type="transmembrane region" description="Helical" evidence="1">
    <location>
        <begin position="20"/>
        <end position="41"/>
    </location>
</feature>
<sequence>MAVMWLLQKSGITEKEVPIWVGAFIIIIGFVVGNILDTLVVNHI</sequence>
<dbReference type="Proteomes" id="UP000656813">
    <property type="component" value="Unassembled WGS sequence"/>
</dbReference>
<accession>A0A8J3EPL4</accession>
<dbReference type="RefSeq" id="WP_268236408.1">
    <property type="nucleotide sequence ID" value="NZ_BMFV01000036.1"/>
</dbReference>
<evidence type="ECO:0000313" key="3">
    <source>
        <dbReference type="Proteomes" id="UP000656813"/>
    </source>
</evidence>
<dbReference type="EMBL" id="BMFV01000036">
    <property type="protein sequence ID" value="GGH86969.1"/>
    <property type="molecule type" value="Genomic_DNA"/>
</dbReference>
<evidence type="ECO:0000256" key="1">
    <source>
        <dbReference type="SAM" id="Phobius"/>
    </source>
</evidence>
<proteinExistence type="predicted"/>
<keyword evidence="3" id="KW-1185">Reference proteome</keyword>
<protein>
    <submittedName>
        <fullName evidence="2">Uncharacterized protein</fullName>
    </submittedName>
</protein>